<comment type="caution">
    <text evidence="2">The sequence shown here is derived from an EMBL/GenBank/DDBJ whole genome shotgun (WGS) entry which is preliminary data.</text>
</comment>
<name>A0A642VDR3_9ASCO</name>
<protein>
    <submittedName>
        <fullName evidence="2">Uncharacterized protein</fullName>
    </submittedName>
</protein>
<feature type="region of interest" description="Disordered" evidence="1">
    <location>
        <begin position="140"/>
        <end position="167"/>
    </location>
</feature>
<gene>
    <name evidence="2" type="ORF">TRICI_000301</name>
</gene>
<organism evidence="2 3">
    <name type="scientific">Trichomonascus ciferrii</name>
    <dbReference type="NCBI Taxonomy" id="44093"/>
    <lineage>
        <taxon>Eukaryota</taxon>
        <taxon>Fungi</taxon>
        <taxon>Dikarya</taxon>
        <taxon>Ascomycota</taxon>
        <taxon>Saccharomycotina</taxon>
        <taxon>Dipodascomycetes</taxon>
        <taxon>Dipodascales</taxon>
        <taxon>Trichomonascaceae</taxon>
        <taxon>Trichomonascus</taxon>
        <taxon>Trichomonascus ciferrii complex</taxon>
    </lineage>
</organism>
<evidence type="ECO:0000313" key="3">
    <source>
        <dbReference type="Proteomes" id="UP000761534"/>
    </source>
</evidence>
<sequence length="167" mass="18260">MELDNSSLPVSTRMMKRKRAVDSSTGGGSGGGTGLNKKARAAKTRTRRGKQNGTSTKKFSRTAVSESPKRGLGKKDESDASTRSPGRMFEPRHHVFAPGKPVIKNCKSLKNEAGSFVTATHGFYSPSALDKYLQQNADKKIGPKSCRPVRNRRPVKNGVTWSPQLEW</sequence>
<feature type="compositionally biased region" description="Polar residues" evidence="1">
    <location>
        <begin position="51"/>
        <end position="65"/>
    </location>
</feature>
<keyword evidence="3" id="KW-1185">Reference proteome</keyword>
<feature type="compositionally biased region" description="Basic and acidic residues" evidence="1">
    <location>
        <begin position="67"/>
        <end position="80"/>
    </location>
</feature>
<accession>A0A642VDR3</accession>
<reference evidence="2" key="1">
    <citation type="journal article" date="2019" name="G3 (Bethesda)">
        <title>Genome Assemblies of Two Rare Opportunistic Yeast Pathogens: Diutina rugosa (syn. Candida rugosa) and Trichomonascus ciferrii (syn. Candida ciferrii).</title>
        <authorList>
            <person name="Mixao V."/>
            <person name="Saus E."/>
            <person name="Hansen A.P."/>
            <person name="Lass-Florl C."/>
            <person name="Gabaldon T."/>
        </authorList>
    </citation>
    <scope>NUCLEOTIDE SEQUENCE</scope>
    <source>
        <strain evidence="2">CBS 4856</strain>
    </source>
</reference>
<evidence type="ECO:0000313" key="2">
    <source>
        <dbReference type="EMBL" id="KAA8917518.1"/>
    </source>
</evidence>
<feature type="compositionally biased region" description="Polar residues" evidence="1">
    <location>
        <begin position="1"/>
        <end position="10"/>
    </location>
</feature>
<feature type="compositionally biased region" description="Gly residues" evidence="1">
    <location>
        <begin position="25"/>
        <end position="34"/>
    </location>
</feature>
<proteinExistence type="predicted"/>
<evidence type="ECO:0000256" key="1">
    <source>
        <dbReference type="SAM" id="MobiDB-lite"/>
    </source>
</evidence>
<feature type="region of interest" description="Disordered" evidence="1">
    <location>
        <begin position="1"/>
        <end position="93"/>
    </location>
</feature>
<dbReference type="AlphaFoldDB" id="A0A642VDR3"/>
<dbReference type="VEuPathDB" id="FungiDB:TRICI_000301"/>
<feature type="compositionally biased region" description="Basic residues" evidence="1">
    <location>
        <begin position="37"/>
        <end position="50"/>
    </location>
</feature>
<dbReference type="Proteomes" id="UP000761534">
    <property type="component" value="Unassembled WGS sequence"/>
</dbReference>
<dbReference type="EMBL" id="SWFS01000028">
    <property type="protein sequence ID" value="KAA8917518.1"/>
    <property type="molecule type" value="Genomic_DNA"/>
</dbReference>